<dbReference type="Pfam" id="PF00705">
    <property type="entry name" value="PCNA_N"/>
    <property type="match status" value="1"/>
</dbReference>
<dbReference type="Proteomes" id="UP001149090">
    <property type="component" value="Unassembled WGS sequence"/>
</dbReference>
<dbReference type="GO" id="GO:0003677">
    <property type="term" value="F:DNA binding"/>
    <property type="evidence" value="ECO:0007669"/>
    <property type="project" value="UniProtKB-KW"/>
</dbReference>
<proteinExistence type="inferred from homology"/>
<dbReference type="GO" id="GO:0030337">
    <property type="term" value="F:DNA polymerase processivity factor activity"/>
    <property type="evidence" value="ECO:0007669"/>
    <property type="project" value="InterPro"/>
</dbReference>
<reference evidence="7" key="1">
    <citation type="submission" date="2022-10" db="EMBL/GenBank/DDBJ databases">
        <title>Novel sulphate-reducing endosymbionts in the free-living metamonad Anaeramoeba.</title>
        <authorList>
            <person name="Jerlstrom-Hultqvist J."/>
            <person name="Cepicka I."/>
            <person name="Gallot-Lavallee L."/>
            <person name="Salas-Leiva D."/>
            <person name="Curtis B.A."/>
            <person name="Zahonova K."/>
            <person name="Pipaliya S."/>
            <person name="Dacks J."/>
            <person name="Roger A.J."/>
        </authorList>
    </citation>
    <scope>NUCLEOTIDE SEQUENCE</scope>
    <source>
        <strain evidence="7">BMAN</strain>
    </source>
</reference>
<dbReference type="PROSITE" id="PS01251">
    <property type="entry name" value="PCNA_1"/>
    <property type="match status" value="1"/>
</dbReference>
<evidence type="ECO:0000256" key="3">
    <source>
        <dbReference type="RuleBase" id="RU000641"/>
    </source>
</evidence>
<dbReference type="GO" id="GO:0019985">
    <property type="term" value="P:translesion synthesis"/>
    <property type="evidence" value="ECO:0007669"/>
    <property type="project" value="TreeGrafter"/>
</dbReference>
<dbReference type="CDD" id="cd00577">
    <property type="entry name" value="PCNA"/>
    <property type="match status" value="1"/>
</dbReference>
<evidence type="ECO:0000256" key="1">
    <source>
        <dbReference type="ARBA" id="ARBA00010462"/>
    </source>
</evidence>
<feature type="domain" description="Proliferating cell nuclear antigen PCNA N-terminal" evidence="5">
    <location>
        <begin position="1"/>
        <end position="122"/>
    </location>
</feature>
<dbReference type="EMBL" id="JAPDFW010000070">
    <property type="protein sequence ID" value="KAJ5074155.1"/>
    <property type="molecule type" value="Genomic_DNA"/>
</dbReference>
<evidence type="ECO:0000313" key="8">
    <source>
        <dbReference type="Proteomes" id="UP001149090"/>
    </source>
</evidence>
<dbReference type="InterPro" id="IPR046938">
    <property type="entry name" value="DNA_clamp_sf"/>
</dbReference>
<sequence length="271" mass="30026">MVEAVLHSAGIFKKLIDSIKDLVSDCTLACTRNGIRMQAMDASHISLVSMQLNSTGFQQYKCSKKFNLGVNLVSLAKLLKCAGANDSMKIKASPHNDTLSLSFTNPDESIISQFEMKLIDISEETVSLPAENNVCIAKIPSGEYQKICRDLLTMGEDVRIQASPRKITFSSFGQIGSGGFTLQQNIEDENSKISIITDEKIDLTFTLKYLNLFAKAGPLCDFVTLYLSPKSPLMVEFTMGQLGFIRYYLAPKVDEANESDDEDDDKDMKQD</sequence>
<dbReference type="InterPro" id="IPR022648">
    <property type="entry name" value="Pr_cel_nuc_antig_N"/>
</dbReference>
<dbReference type="OMA" id="KERTADY"/>
<feature type="domain" description="Proliferating cell nuclear antigen PCNA C-terminal" evidence="6">
    <location>
        <begin position="131"/>
        <end position="252"/>
    </location>
</feature>
<organism evidence="7 8">
    <name type="scientific">Anaeramoeba ignava</name>
    <name type="common">Anaerobic marine amoeba</name>
    <dbReference type="NCBI Taxonomy" id="1746090"/>
    <lineage>
        <taxon>Eukaryota</taxon>
        <taxon>Metamonada</taxon>
        <taxon>Anaeramoebidae</taxon>
        <taxon>Anaeramoeba</taxon>
    </lineage>
</organism>
<dbReference type="PANTHER" id="PTHR11352">
    <property type="entry name" value="PROLIFERATING CELL NUCLEAR ANTIGEN"/>
    <property type="match status" value="1"/>
</dbReference>
<comment type="function">
    <text evidence="3">This protein is an auxiliary protein of DNA polymerase delta and is involved in the control of eukaryotic DNA replication by increasing the polymerase's processivity during elongation of the leading strand.</text>
</comment>
<keyword evidence="4" id="KW-0235">DNA replication</keyword>
<dbReference type="GO" id="GO:0006298">
    <property type="term" value="P:mismatch repair"/>
    <property type="evidence" value="ECO:0007669"/>
    <property type="project" value="TreeGrafter"/>
</dbReference>
<accession>A0A9Q0LKH0</accession>
<dbReference type="InterPro" id="IPR022649">
    <property type="entry name" value="Pr_cel_nuc_antig_C"/>
</dbReference>
<dbReference type="Gene3D" id="3.70.10.10">
    <property type="match status" value="1"/>
</dbReference>
<dbReference type="InterPro" id="IPR022659">
    <property type="entry name" value="Pr_cel_nuc_antig_CS"/>
</dbReference>
<dbReference type="HAMAP" id="MF_00317">
    <property type="entry name" value="DNApol_clamp_arch"/>
    <property type="match status" value="1"/>
</dbReference>
<dbReference type="SUPFAM" id="SSF55979">
    <property type="entry name" value="DNA clamp"/>
    <property type="match status" value="2"/>
</dbReference>
<dbReference type="AlphaFoldDB" id="A0A9Q0LKH0"/>
<name>A0A9Q0LKH0_ANAIG</name>
<dbReference type="GO" id="GO:0043626">
    <property type="term" value="C:PCNA complex"/>
    <property type="evidence" value="ECO:0007669"/>
    <property type="project" value="TreeGrafter"/>
</dbReference>
<evidence type="ECO:0000313" key="7">
    <source>
        <dbReference type="EMBL" id="KAJ5074155.1"/>
    </source>
</evidence>
<comment type="caution">
    <text evidence="7">The sequence shown here is derived from an EMBL/GenBank/DDBJ whole genome shotgun (WGS) entry which is preliminary data.</text>
</comment>
<protein>
    <recommendedName>
        <fullName evidence="3">DNA sliding clamp PCNA</fullName>
    </recommendedName>
</protein>
<dbReference type="GO" id="GO:0006275">
    <property type="term" value="P:regulation of DNA replication"/>
    <property type="evidence" value="ECO:0007669"/>
    <property type="project" value="InterPro"/>
</dbReference>
<dbReference type="OrthoDB" id="534348at2759"/>
<evidence type="ECO:0000256" key="2">
    <source>
        <dbReference type="ARBA" id="ARBA00023125"/>
    </source>
</evidence>
<dbReference type="NCBIfam" id="TIGR00590">
    <property type="entry name" value="pcna"/>
    <property type="match status" value="1"/>
</dbReference>
<dbReference type="GO" id="GO:0006272">
    <property type="term" value="P:leading strand elongation"/>
    <property type="evidence" value="ECO:0007669"/>
    <property type="project" value="TreeGrafter"/>
</dbReference>
<keyword evidence="3" id="KW-0539">Nucleus</keyword>
<gene>
    <name evidence="7" type="ORF">M0811_00783</name>
</gene>
<evidence type="ECO:0000256" key="4">
    <source>
        <dbReference type="RuleBase" id="RU003671"/>
    </source>
</evidence>
<dbReference type="InterPro" id="IPR000730">
    <property type="entry name" value="Pr_cel_nuc_antig"/>
</dbReference>
<keyword evidence="8" id="KW-1185">Reference proteome</keyword>
<dbReference type="Pfam" id="PF02747">
    <property type="entry name" value="PCNA_C"/>
    <property type="match status" value="1"/>
</dbReference>
<comment type="similarity">
    <text evidence="1 4">Belongs to the PCNA family.</text>
</comment>
<keyword evidence="2 4" id="KW-0238">DNA-binding</keyword>
<comment type="subcellular location">
    <subcellularLocation>
        <location evidence="3">Nucleus</location>
    </subcellularLocation>
</comment>
<evidence type="ECO:0000259" key="5">
    <source>
        <dbReference type="Pfam" id="PF00705"/>
    </source>
</evidence>
<evidence type="ECO:0000259" key="6">
    <source>
        <dbReference type="Pfam" id="PF02747"/>
    </source>
</evidence>
<dbReference type="PRINTS" id="PR00339">
    <property type="entry name" value="PCNACYCLIN"/>
</dbReference>
<dbReference type="PANTHER" id="PTHR11352:SF0">
    <property type="entry name" value="PROLIFERATING CELL NUCLEAR ANTIGEN"/>
    <property type="match status" value="1"/>
</dbReference>